<evidence type="ECO:0000313" key="3">
    <source>
        <dbReference type="Proteomes" id="UP000597762"/>
    </source>
</evidence>
<keyword evidence="1" id="KW-0472">Membrane</keyword>
<organism evidence="2 3">
    <name type="scientific">Acanthosepion pharaonis</name>
    <name type="common">Pharaoh cuttlefish</name>
    <name type="synonym">Sepia pharaonis</name>
    <dbReference type="NCBI Taxonomy" id="158019"/>
    <lineage>
        <taxon>Eukaryota</taxon>
        <taxon>Metazoa</taxon>
        <taxon>Spiralia</taxon>
        <taxon>Lophotrochozoa</taxon>
        <taxon>Mollusca</taxon>
        <taxon>Cephalopoda</taxon>
        <taxon>Coleoidea</taxon>
        <taxon>Decapodiformes</taxon>
        <taxon>Sepiida</taxon>
        <taxon>Sepiina</taxon>
        <taxon>Sepiidae</taxon>
        <taxon>Acanthosepion</taxon>
    </lineage>
</organism>
<feature type="transmembrane region" description="Helical" evidence="1">
    <location>
        <begin position="45"/>
        <end position="62"/>
    </location>
</feature>
<reference evidence="2" key="1">
    <citation type="submission" date="2021-01" db="EMBL/GenBank/DDBJ databases">
        <authorList>
            <person name="Li R."/>
            <person name="Bekaert M."/>
        </authorList>
    </citation>
    <scope>NUCLEOTIDE SEQUENCE</scope>
    <source>
        <strain evidence="2">Farmed</strain>
    </source>
</reference>
<dbReference type="AlphaFoldDB" id="A0A812C6I3"/>
<accession>A0A812C6I3</accession>
<name>A0A812C6I3_ACAPH</name>
<comment type="caution">
    <text evidence="2">The sequence shown here is derived from an EMBL/GenBank/DDBJ whole genome shotgun (WGS) entry which is preliminary data.</text>
</comment>
<gene>
    <name evidence="2" type="ORF">SPHA_27912</name>
</gene>
<keyword evidence="1" id="KW-0812">Transmembrane</keyword>
<proteinExistence type="predicted"/>
<keyword evidence="1" id="KW-1133">Transmembrane helix</keyword>
<protein>
    <submittedName>
        <fullName evidence="2">Uncharacterized protein</fullName>
    </submittedName>
</protein>
<keyword evidence="3" id="KW-1185">Reference proteome</keyword>
<evidence type="ECO:0000313" key="2">
    <source>
        <dbReference type="EMBL" id="CAE1252291.1"/>
    </source>
</evidence>
<sequence>MFLCGMLHSSFSSVLPLSLLFFAIYLSSINFHVSSLIHSSLQNPLLLPMVFSAYFVIASLKSETLQKEEFRKSLEMPEKVRFGHSTELILLQLKRKARHIIDGWMEHYQVVIGLRPKEMAWAMNQKGRTRQLRRTHSAVMINPDSPSQMKDLGLMPVSNNQEAMKVNHRLPSAPPGNLSLSSLSFFF</sequence>
<dbReference type="Proteomes" id="UP000597762">
    <property type="component" value="Unassembled WGS sequence"/>
</dbReference>
<dbReference type="OrthoDB" id="6351677at2759"/>
<dbReference type="EMBL" id="CAHIKZ030001097">
    <property type="protein sequence ID" value="CAE1252291.1"/>
    <property type="molecule type" value="Genomic_DNA"/>
</dbReference>
<evidence type="ECO:0000256" key="1">
    <source>
        <dbReference type="SAM" id="Phobius"/>
    </source>
</evidence>
<feature type="transmembrane region" description="Helical" evidence="1">
    <location>
        <begin position="12"/>
        <end position="33"/>
    </location>
</feature>